<proteinExistence type="predicted"/>
<comment type="caution">
    <text evidence="2">The sequence shown here is derived from an EMBL/GenBank/DDBJ whole genome shotgun (WGS) entry which is preliminary data.</text>
</comment>
<dbReference type="InterPro" id="IPR002593">
    <property type="entry name" value="DX"/>
</dbReference>
<dbReference type="Proteomes" id="UP001152747">
    <property type="component" value="Unassembled WGS sequence"/>
</dbReference>
<dbReference type="PANTHER" id="PTHR36157">
    <property type="entry name" value="PROTEIN CBG12671-RELATED"/>
    <property type="match status" value="1"/>
</dbReference>
<evidence type="ECO:0000259" key="1">
    <source>
        <dbReference type="Pfam" id="PF01666"/>
    </source>
</evidence>
<accession>A0A9P1IJ77</accession>
<dbReference type="EMBL" id="CANHGI010000003">
    <property type="protein sequence ID" value="CAI5445086.1"/>
    <property type="molecule type" value="Genomic_DNA"/>
</dbReference>
<dbReference type="Pfam" id="PF01666">
    <property type="entry name" value="DX"/>
    <property type="match status" value="1"/>
</dbReference>
<feature type="domain" description="Domain of unknown function DX" evidence="1">
    <location>
        <begin position="266"/>
        <end position="333"/>
    </location>
</feature>
<dbReference type="AlphaFoldDB" id="A0A9P1IJ77"/>
<evidence type="ECO:0000313" key="2">
    <source>
        <dbReference type="EMBL" id="CAI5445086.1"/>
    </source>
</evidence>
<gene>
    <name evidence="2" type="ORF">CAMP_LOCUS7723</name>
</gene>
<organism evidence="2 3">
    <name type="scientific">Caenorhabditis angaria</name>
    <dbReference type="NCBI Taxonomy" id="860376"/>
    <lineage>
        <taxon>Eukaryota</taxon>
        <taxon>Metazoa</taxon>
        <taxon>Ecdysozoa</taxon>
        <taxon>Nematoda</taxon>
        <taxon>Chromadorea</taxon>
        <taxon>Rhabditida</taxon>
        <taxon>Rhabditina</taxon>
        <taxon>Rhabditomorpha</taxon>
        <taxon>Rhabditoidea</taxon>
        <taxon>Rhabditidae</taxon>
        <taxon>Peloderinae</taxon>
        <taxon>Caenorhabditis</taxon>
    </lineage>
</organism>
<name>A0A9P1IJ77_9PELO</name>
<protein>
    <recommendedName>
        <fullName evidence="1">Domain of unknown function DX domain-containing protein</fullName>
    </recommendedName>
</protein>
<dbReference type="PANTHER" id="PTHR36157:SF3">
    <property type="entry name" value="DOMAIN OF UNKNOWN FUNCTION DX DOMAIN-CONTAINING PROTEIN"/>
    <property type="match status" value="1"/>
</dbReference>
<sequence>MHSGCKYDPKSKSFEYRDCKNVRFESWFCPIVAPDLVRKPFIMYTYFENGRPKECESNSECPINHFCHAAYNQAYEGRDQSGPNGTALKYCFEWYDYIDYFYPDPKPCDVDNDCFEGECVPFLSSQIIDDSGKERQGICRYKVWYYKKWDHVERCPENAGLTSNPVTKCNTTSQCYGDNYDLNNRLYKWCDIKIGECCQENIEKPEEITMCPDGQTPLYSQNQCEESEEFCSSTDFSNGKCFKGHCCPKSGYLPNGKFSISKKDDFRTNVECDSKIKLAPRMEYSFCKHGFVWSMSENMKTTGINCTLNMDCETNQVCANLKFGEESKCFANPEAGKMVQVLEYAFKLVLDIVKNMEF</sequence>
<reference evidence="2" key="1">
    <citation type="submission" date="2022-11" db="EMBL/GenBank/DDBJ databases">
        <authorList>
            <person name="Kikuchi T."/>
        </authorList>
    </citation>
    <scope>NUCLEOTIDE SEQUENCE</scope>
    <source>
        <strain evidence="2">PS1010</strain>
    </source>
</reference>
<keyword evidence="3" id="KW-1185">Reference proteome</keyword>
<evidence type="ECO:0000313" key="3">
    <source>
        <dbReference type="Proteomes" id="UP001152747"/>
    </source>
</evidence>